<dbReference type="SMART" id="SM00361">
    <property type="entry name" value="RRM_1"/>
    <property type="match status" value="1"/>
</dbReference>
<evidence type="ECO:0000256" key="1">
    <source>
        <dbReference type="SAM" id="MobiDB-lite"/>
    </source>
</evidence>
<dbReference type="InterPro" id="IPR040052">
    <property type="entry name" value="RBM17"/>
</dbReference>
<dbReference type="PANTHER" id="PTHR13288:SF8">
    <property type="entry name" value="SPLICING FACTOR 45"/>
    <property type="match status" value="1"/>
</dbReference>
<name>A0A433Q697_9FUNG</name>
<evidence type="ECO:0000313" key="4">
    <source>
        <dbReference type="Proteomes" id="UP000274822"/>
    </source>
</evidence>
<sequence>MPPSLSTPYVILHTQTHGENKQHCSRALPAGWSAITQFKPIIRKPVIQAKPKLHKPTSAPASLTGPPATSLSHQIVYSAPPTASQHDAAPTGQGPGKSFGGKLVSEDVNGFKAINNLKEKKKNKGKNKQGQNQPLPQPSMDEDYDPFRPNDYEIYKATEKKRKEELAAERETQRRHIYRSNSRSKSRSRSRSGSRSQSRSKSRSRTPEERDYRRHINQFAPPPTLYERDTSSPYEEDVFMQATTPPPPPQLLPAVSPAAGPAQVVNLGESADEAWMRRARMSGKPVVLEPKRSPEPERMGLGLGGGGSGQDVARRLMSKYGWQEGQGLGKSEDGIREALQVQQTGRGAGVIVNTSASPSFVAASPPSRVPLNPVVPTKVILLTNMVGPGDVDELLQEETADECSKYGKVELFLYYPLYSHSVPLLSVQNHILSAQLLQYLQVSNGMLPDSESVRIFVKFESEASAGRAIADLNGRFFGGRVVNARFFPEDRFEKLNLAPSAAEMQSLKGVA</sequence>
<keyword evidence="4" id="KW-1185">Reference proteome</keyword>
<proteinExistence type="predicted"/>
<feature type="compositionally biased region" description="Basic residues" evidence="1">
    <location>
        <begin position="175"/>
        <end position="204"/>
    </location>
</feature>
<dbReference type="GO" id="GO:0045292">
    <property type="term" value="P:mRNA cis splicing, via spliceosome"/>
    <property type="evidence" value="ECO:0007669"/>
    <property type="project" value="UniProtKB-UniRule"/>
</dbReference>
<dbReference type="SMART" id="SM00443">
    <property type="entry name" value="G_patch"/>
    <property type="match status" value="1"/>
</dbReference>
<dbReference type="GO" id="GO:0071011">
    <property type="term" value="C:precatalytic spliceosome"/>
    <property type="evidence" value="ECO:0007669"/>
    <property type="project" value="TreeGrafter"/>
</dbReference>
<protein>
    <recommendedName>
        <fullName evidence="2">G-patch domain-containing protein</fullName>
    </recommendedName>
</protein>
<dbReference type="Pfam" id="PF01585">
    <property type="entry name" value="G-patch"/>
    <property type="match status" value="1"/>
</dbReference>
<feature type="compositionally biased region" description="Polar residues" evidence="1">
    <location>
        <begin position="67"/>
        <end position="85"/>
    </location>
</feature>
<dbReference type="PANTHER" id="PTHR13288">
    <property type="entry name" value="SPLICING FACTOR 45 SPF45"/>
    <property type="match status" value="1"/>
</dbReference>
<evidence type="ECO:0000259" key="2">
    <source>
        <dbReference type="PROSITE" id="PS50174"/>
    </source>
</evidence>
<feature type="compositionally biased region" description="Basic and acidic residues" evidence="1">
    <location>
        <begin position="205"/>
        <end position="214"/>
    </location>
</feature>
<feature type="compositionally biased region" description="Basic and acidic residues" evidence="1">
    <location>
        <begin position="289"/>
        <end position="298"/>
    </location>
</feature>
<dbReference type="InterPro" id="IPR035979">
    <property type="entry name" value="RBD_domain_sf"/>
</dbReference>
<dbReference type="InterPro" id="IPR000504">
    <property type="entry name" value="RRM_dom"/>
</dbReference>
<feature type="domain" description="G-patch" evidence="2">
    <location>
        <begin position="309"/>
        <end position="355"/>
    </location>
</feature>
<dbReference type="PROSITE" id="PS50174">
    <property type="entry name" value="G_PATCH"/>
    <property type="match status" value="1"/>
</dbReference>
<comment type="caution">
    <text evidence="3">The sequence shown here is derived from an EMBL/GenBank/DDBJ whole genome shotgun (WGS) entry which is preliminary data.</text>
</comment>
<dbReference type="InterPro" id="IPR003954">
    <property type="entry name" value="RRM_euk-type"/>
</dbReference>
<dbReference type="GO" id="GO:0003723">
    <property type="term" value="F:RNA binding"/>
    <property type="evidence" value="ECO:0007669"/>
    <property type="project" value="UniProtKB-UniRule"/>
</dbReference>
<dbReference type="AlphaFoldDB" id="A0A433Q697"/>
<reference evidence="3 4" key="1">
    <citation type="journal article" date="2018" name="New Phytol.">
        <title>Phylogenomics of Endogonaceae and evolution of mycorrhizas within Mucoromycota.</title>
        <authorList>
            <person name="Chang Y."/>
            <person name="Desiro A."/>
            <person name="Na H."/>
            <person name="Sandor L."/>
            <person name="Lipzen A."/>
            <person name="Clum A."/>
            <person name="Barry K."/>
            <person name="Grigoriev I.V."/>
            <person name="Martin F.M."/>
            <person name="Stajich J.E."/>
            <person name="Smith M.E."/>
            <person name="Bonito G."/>
            <person name="Spatafora J.W."/>
        </authorList>
    </citation>
    <scope>NUCLEOTIDE SEQUENCE [LARGE SCALE GENOMIC DNA]</scope>
    <source>
        <strain evidence="3 4">AD002</strain>
    </source>
</reference>
<dbReference type="InterPro" id="IPR012677">
    <property type="entry name" value="Nucleotide-bd_a/b_plait_sf"/>
</dbReference>
<organism evidence="3 4">
    <name type="scientific">Jimgerdemannia flammicorona</name>
    <dbReference type="NCBI Taxonomy" id="994334"/>
    <lineage>
        <taxon>Eukaryota</taxon>
        <taxon>Fungi</taxon>
        <taxon>Fungi incertae sedis</taxon>
        <taxon>Mucoromycota</taxon>
        <taxon>Mucoromycotina</taxon>
        <taxon>Endogonomycetes</taxon>
        <taxon>Endogonales</taxon>
        <taxon>Endogonaceae</taxon>
        <taxon>Jimgerdemannia</taxon>
    </lineage>
</organism>
<dbReference type="InterPro" id="IPR000467">
    <property type="entry name" value="G_patch_dom"/>
</dbReference>
<gene>
    <name evidence="3" type="ORF">BC938DRAFT_472357</name>
</gene>
<feature type="region of interest" description="Disordered" evidence="1">
    <location>
        <begin position="162"/>
        <end position="230"/>
    </location>
</feature>
<dbReference type="SUPFAM" id="SSF54928">
    <property type="entry name" value="RNA-binding domain, RBD"/>
    <property type="match status" value="1"/>
</dbReference>
<accession>A0A433Q697</accession>
<dbReference type="EMBL" id="RBNJ01013345">
    <property type="protein sequence ID" value="RUS25300.1"/>
    <property type="molecule type" value="Genomic_DNA"/>
</dbReference>
<evidence type="ECO:0000313" key="3">
    <source>
        <dbReference type="EMBL" id="RUS25300.1"/>
    </source>
</evidence>
<feature type="region of interest" description="Disordered" evidence="1">
    <location>
        <begin position="285"/>
        <end position="309"/>
    </location>
</feature>
<feature type="region of interest" description="Disordered" evidence="1">
    <location>
        <begin position="50"/>
        <end position="104"/>
    </location>
</feature>
<dbReference type="Gene3D" id="3.30.70.330">
    <property type="match status" value="1"/>
</dbReference>
<dbReference type="Proteomes" id="UP000274822">
    <property type="component" value="Unassembled WGS sequence"/>
</dbReference>
<feature type="compositionally biased region" description="Basic and acidic residues" evidence="1">
    <location>
        <begin position="162"/>
        <end position="174"/>
    </location>
</feature>
<dbReference type="Pfam" id="PF00076">
    <property type="entry name" value="RRM_1"/>
    <property type="match status" value="1"/>
</dbReference>
<feature type="region of interest" description="Disordered" evidence="1">
    <location>
        <begin position="118"/>
        <end position="149"/>
    </location>
</feature>